<dbReference type="EMBL" id="MK072279">
    <property type="protein sequence ID" value="AYV81492.1"/>
    <property type="molecule type" value="Genomic_DNA"/>
</dbReference>
<evidence type="ECO:0000313" key="1">
    <source>
        <dbReference type="EMBL" id="AYV81492.1"/>
    </source>
</evidence>
<accession>A0A3G5A2Q0</accession>
<dbReference type="InterPro" id="IPR021067">
    <property type="entry name" value="Glycosyltransferase"/>
</dbReference>
<gene>
    <name evidence="1" type="ORF">Harvfovirus37_6</name>
</gene>
<dbReference type="PANTHER" id="PTHR34496">
    <property type="entry name" value="GLCNAC TRANSFERASE-RELATED"/>
    <property type="match status" value="1"/>
</dbReference>
<dbReference type="Gene3D" id="3.90.550.10">
    <property type="entry name" value="Spore Coat Polysaccharide Biosynthesis Protein SpsA, Chain A"/>
    <property type="match status" value="1"/>
</dbReference>
<proteinExistence type="predicted"/>
<reference evidence="1" key="1">
    <citation type="submission" date="2018-10" db="EMBL/GenBank/DDBJ databases">
        <title>Hidden diversity of soil giant viruses.</title>
        <authorList>
            <person name="Schulz F."/>
            <person name="Alteio L."/>
            <person name="Goudeau D."/>
            <person name="Ryan E.M."/>
            <person name="Malmstrom R.R."/>
            <person name="Blanchard J."/>
            <person name="Woyke T."/>
        </authorList>
    </citation>
    <scope>NUCLEOTIDE SEQUENCE</scope>
    <source>
        <strain evidence="1">HAV1</strain>
    </source>
</reference>
<dbReference type="PANTHER" id="PTHR34496:SF10">
    <property type="entry name" value="GLCNAC TRANSFERASE"/>
    <property type="match status" value="1"/>
</dbReference>
<name>A0A3G5A2Q0_9VIRU</name>
<dbReference type="Pfam" id="PF11397">
    <property type="entry name" value="GlcNAc"/>
    <property type="match status" value="2"/>
</dbReference>
<sequence>MKSGKIYVQIASYRDNQLVETIKDCIKNSGKPENLVFGIAWQHAREDTWDTLDEFKDDPRFRIIDIDYRDSRGVCWARNKVQQCYDMEEYTLMLDSHHRFVSGWDLELVAMMKDLRDGGREKPLLTAYLPSYDPLNDPLGRVLRPWKINFDRFTPEGVLLFFPEIIEESFSAPIPSRFISAHFCFTLGIFCKEVEYDPNYYFHGEEISITVRAFTAGYDLFTLHKLIAWHEYTRAHRKKHWDDCVIWPEMNVGSFERLRKLLGVDATVNDIDFGNYGLGSVRSLSDYEKYAGVCFSGRGVQQYTLDNKLPPNPIIGEPFINVFKDCLNIHKSQLQYSDYKFLAVIFEDREGKVIFRQDVCDEELRKLLGERDQFYKIWRTFVYGERPYRFIVWPFSEKHGWCERIEEVIYKHIV</sequence>
<dbReference type="SUPFAM" id="SSF53448">
    <property type="entry name" value="Nucleotide-diphospho-sugar transferases"/>
    <property type="match status" value="1"/>
</dbReference>
<organism evidence="1">
    <name type="scientific">Harvfovirus sp</name>
    <dbReference type="NCBI Taxonomy" id="2487768"/>
    <lineage>
        <taxon>Viruses</taxon>
        <taxon>Varidnaviria</taxon>
        <taxon>Bamfordvirae</taxon>
        <taxon>Nucleocytoviricota</taxon>
        <taxon>Megaviricetes</taxon>
        <taxon>Imitervirales</taxon>
        <taxon>Mimiviridae</taxon>
        <taxon>Klosneuvirinae</taxon>
    </lineage>
</organism>
<dbReference type="InterPro" id="IPR029044">
    <property type="entry name" value="Nucleotide-diphossugar_trans"/>
</dbReference>
<protein>
    <submittedName>
        <fullName evidence="1">Uncharacterized protein</fullName>
    </submittedName>
</protein>